<keyword evidence="2" id="KW-1185">Reference proteome</keyword>
<protein>
    <submittedName>
        <fullName evidence="1">DsrE/DsrF/DsrH-like protein</fullName>
    </submittedName>
</protein>
<evidence type="ECO:0000313" key="1">
    <source>
        <dbReference type="EMBL" id="TWI70696.1"/>
    </source>
</evidence>
<name>A0A562RQT0_9BACT</name>
<dbReference type="EMBL" id="VLLC01000017">
    <property type="protein sequence ID" value="TWI70696.1"/>
    <property type="molecule type" value="Genomic_DNA"/>
</dbReference>
<dbReference type="Proteomes" id="UP000318307">
    <property type="component" value="Unassembled WGS sequence"/>
</dbReference>
<proteinExistence type="predicted"/>
<accession>A0A562RQT0</accession>
<dbReference type="AlphaFoldDB" id="A0A562RQT0"/>
<dbReference type="RefSeq" id="WP_144685385.1">
    <property type="nucleotide sequence ID" value="NZ_VLLC01000017.1"/>
</dbReference>
<dbReference type="InterPro" id="IPR027396">
    <property type="entry name" value="DsrEFH-like"/>
</dbReference>
<evidence type="ECO:0000313" key="2">
    <source>
        <dbReference type="Proteomes" id="UP000318307"/>
    </source>
</evidence>
<sequence length="115" mass="12403">MQKTALFVFNGDPMCFIHVLLNGLDMHERGDEVALVLEGASTALIPELEKQEHPLHGLWKKALDADIVAGVCKACAAKMKTLDAAKKAGLSLLDDMHGHPSMAAFRDGGYALLTF</sequence>
<organism evidence="1 2">
    <name type="scientific">Desulfobotulus alkaliphilus</name>
    <dbReference type="NCBI Taxonomy" id="622671"/>
    <lineage>
        <taxon>Bacteria</taxon>
        <taxon>Pseudomonadati</taxon>
        <taxon>Thermodesulfobacteriota</taxon>
        <taxon>Desulfobacteria</taxon>
        <taxon>Desulfobacterales</taxon>
        <taxon>Desulfobacteraceae</taxon>
        <taxon>Desulfobotulus</taxon>
    </lineage>
</organism>
<dbReference type="SUPFAM" id="SSF75169">
    <property type="entry name" value="DsrEFH-like"/>
    <property type="match status" value="1"/>
</dbReference>
<comment type="caution">
    <text evidence="1">The sequence shown here is derived from an EMBL/GenBank/DDBJ whole genome shotgun (WGS) entry which is preliminary data.</text>
</comment>
<gene>
    <name evidence="1" type="ORF">LZ24_02266</name>
</gene>
<reference evidence="1 2" key="1">
    <citation type="submission" date="2019-07" db="EMBL/GenBank/DDBJ databases">
        <title>Genome sequencing of 100 strains of the haloalkaliphilic chemolithoautotrophic sulfur-oxidizing bacterium Thioalkalivibrio.</title>
        <authorList>
            <person name="Muyzer G."/>
        </authorList>
    </citation>
    <scope>NUCLEOTIDE SEQUENCE [LARGE SCALE GENOMIC DNA]</scope>
    <source>
        <strain evidence="1 2">ASO4-4</strain>
    </source>
</reference>
<dbReference type="OrthoDB" id="9807925at2"/>